<dbReference type="InterPro" id="IPR001764">
    <property type="entry name" value="Glyco_hydro_3_N"/>
</dbReference>
<comment type="caution">
    <text evidence="4">The sequence shown here is derived from an EMBL/GenBank/DDBJ whole genome shotgun (WGS) entry which is preliminary data.</text>
</comment>
<keyword evidence="5" id="KW-1185">Reference proteome</keyword>
<organism evidence="4 5">
    <name type="scientific">Segnochrobactrum spirostomi</name>
    <dbReference type="NCBI Taxonomy" id="2608987"/>
    <lineage>
        <taxon>Bacteria</taxon>
        <taxon>Pseudomonadati</taxon>
        <taxon>Pseudomonadota</taxon>
        <taxon>Alphaproteobacteria</taxon>
        <taxon>Hyphomicrobiales</taxon>
        <taxon>Segnochrobactraceae</taxon>
        <taxon>Segnochrobactrum</taxon>
    </lineage>
</organism>
<dbReference type="InterPro" id="IPR051915">
    <property type="entry name" value="Cellulose_Degrad_GH3"/>
</dbReference>
<evidence type="ECO:0000313" key="4">
    <source>
        <dbReference type="EMBL" id="MQT14466.1"/>
    </source>
</evidence>
<proteinExistence type="predicted"/>
<keyword evidence="1 4" id="KW-0378">Hydrolase</keyword>
<evidence type="ECO:0000256" key="1">
    <source>
        <dbReference type="ARBA" id="ARBA00022801"/>
    </source>
</evidence>
<feature type="domain" description="Glycoside hydrolase family 3 N-terminal" evidence="2">
    <location>
        <begin position="77"/>
        <end position="397"/>
    </location>
</feature>
<dbReference type="Pfam" id="PF00933">
    <property type="entry name" value="Glyco_hydro_3"/>
    <property type="match status" value="1"/>
</dbReference>
<dbReference type="InterPro" id="IPR017853">
    <property type="entry name" value="GH"/>
</dbReference>
<reference evidence="4 5" key="1">
    <citation type="submission" date="2019-09" db="EMBL/GenBank/DDBJ databases">
        <title>Segnochrobactrum spirostomi gen. nov., sp. nov., isolated from the ciliate Spirostomum cf. yagiui and description of a novel family, Segnochrobactraceae fam. nov. within the order Rhizobiales of the class Alphaproteobacteria.</title>
        <authorList>
            <person name="Akter S."/>
            <person name="Shazib S.U.A."/>
            <person name="Shin M.K."/>
        </authorList>
    </citation>
    <scope>NUCLEOTIDE SEQUENCE [LARGE SCALE GENOMIC DNA]</scope>
    <source>
        <strain evidence="4 5">Sp-1</strain>
    </source>
</reference>
<dbReference type="InterPro" id="IPR002772">
    <property type="entry name" value="Glyco_hydro_3_C"/>
</dbReference>
<name>A0A6A7Y6M5_9HYPH</name>
<dbReference type="Gene3D" id="3.20.20.300">
    <property type="entry name" value="Glycoside hydrolase, family 3, N-terminal domain"/>
    <property type="match status" value="1"/>
</dbReference>
<dbReference type="PANTHER" id="PTHR30620">
    <property type="entry name" value="PERIPLASMIC BETA-GLUCOSIDASE-RELATED"/>
    <property type="match status" value="1"/>
</dbReference>
<feature type="domain" description="Glycoside hydrolase family 3 C-terminal" evidence="3">
    <location>
        <begin position="439"/>
        <end position="655"/>
    </location>
</feature>
<protein>
    <submittedName>
        <fullName evidence="4">Glycoside hydrolase family 3 protein</fullName>
    </submittedName>
</protein>
<dbReference type="Pfam" id="PF01915">
    <property type="entry name" value="Glyco_hydro_3_C"/>
    <property type="match status" value="1"/>
</dbReference>
<gene>
    <name evidence="4" type="ORF">F0357_17775</name>
</gene>
<dbReference type="GO" id="GO:0009251">
    <property type="term" value="P:glucan catabolic process"/>
    <property type="evidence" value="ECO:0007669"/>
    <property type="project" value="TreeGrafter"/>
</dbReference>
<dbReference type="Gene3D" id="3.40.50.1700">
    <property type="entry name" value="Glycoside hydrolase family 3 C-terminal domain"/>
    <property type="match status" value="1"/>
</dbReference>
<dbReference type="SUPFAM" id="SSF51445">
    <property type="entry name" value="(Trans)glycosidases"/>
    <property type="match status" value="1"/>
</dbReference>
<evidence type="ECO:0000313" key="5">
    <source>
        <dbReference type="Proteomes" id="UP000332515"/>
    </source>
</evidence>
<evidence type="ECO:0000259" key="3">
    <source>
        <dbReference type="Pfam" id="PF01915"/>
    </source>
</evidence>
<accession>A0A6A7Y6M5</accession>
<evidence type="ECO:0000259" key="2">
    <source>
        <dbReference type="Pfam" id="PF00933"/>
    </source>
</evidence>
<dbReference type="InterPro" id="IPR036962">
    <property type="entry name" value="Glyco_hydro_3_N_sf"/>
</dbReference>
<sequence>MEERESTRSAWRSGRRADGKQALIAAAALATAICAAPAWGQSPPAVDVAAWPALPPQPPTDPKHEAFVDGLLSKMSVEEKVGQLIQADIATIRPEDIARYPLGSILNGGDSSPDMAARVPAPEWLKLADAFYAAARERKGTYVPLMWGIDAVHGQNKIIGATIFPHNIGLGATRDPALIEKIGEITAQEVTVTGQDWVFAPTVAVARDDHWGRTYESYSEDPAIVATSAAALIKGLQGEVGTPDFLGAGHVIATAKHFLGDGGTNGGKDQGDTLASEVDLIAIHAPGYVAALKAGVQTIMASYSSWRGLKMHADRALLTDVLKGRMGFAGFIVGDWNGHEQVPGCTKSDCPIATNAGVDMLMAPDGWRDLFAAMVREVKDGTIPTARLDDAVRRVLAVKVRAGLFEKPRPSARPFAGKFDLLGAPEHRAVARQAVRESLVLLKNAGSVLPLKPGRRILVAGDAADDIGRQSGGWTLSWQGTGNLNGDFPHGQSIYAGIEEAVGAGGGTVHLSPKGEFQDSPDGKPDAAIVVIGERPYAEMKGDLVTTSWSAMHPEDLALLKRLNAAGIPVVTVFLSGRPLWVDPELDASDAFVAAWLPGTEGGGIADLLFEKPDGSRPYDFRGTLSFSWPRVADQVVNVGDVPYEPRFPVGYGLTLGGAPAAQGATP</sequence>
<dbReference type="AlphaFoldDB" id="A0A6A7Y6M5"/>
<dbReference type="EMBL" id="VWNA01000001">
    <property type="protein sequence ID" value="MQT14466.1"/>
    <property type="molecule type" value="Genomic_DNA"/>
</dbReference>
<dbReference type="PRINTS" id="PR00133">
    <property type="entry name" value="GLHYDRLASE3"/>
</dbReference>
<dbReference type="GO" id="GO:0008422">
    <property type="term" value="F:beta-glucosidase activity"/>
    <property type="evidence" value="ECO:0007669"/>
    <property type="project" value="TreeGrafter"/>
</dbReference>
<dbReference type="Proteomes" id="UP000332515">
    <property type="component" value="Unassembled WGS sequence"/>
</dbReference>
<dbReference type="SUPFAM" id="SSF52279">
    <property type="entry name" value="Beta-D-glucan exohydrolase, C-terminal domain"/>
    <property type="match status" value="1"/>
</dbReference>
<dbReference type="PANTHER" id="PTHR30620:SF77">
    <property type="entry name" value="LYSOSOMAL BETA GLUCOSIDASE-LIKE"/>
    <property type="match status" value="1"/>
</dbReference>
<dbReference type="InterPro" id="IPR036881">
    <property type="entry name" value="Glyco_hydro_3_C_sf"/>
</dbReference>